<keyword evidence="2" id="KW-0378">Hydrolase</keyword>
<accession>A0A7W2FUV6</accession>
<proteinExistence type="predicted"/>
<keyword evidence="3" id="KW-1185">Reference proteome</keyword>
<reference evidence="2 3" key="1">
    <citation type="submission" date="2020-07" db="EMBL/GenBank/DDBJ databases">
        <title>Vibrio marinisediminis sp. nov., isolated from marine sediment.</title>
        <authorList>
            <person name="Ji X."/>
        </authorList>
    </citation>
    <scope>NUCLEOTIDE SEQUENCE [LARGE SCALE GENOMIC DNA]</scope>
    <source>
        <strain evidence="2 3">404</strain>
    </source>
</reference>
<evidence type="ECO:0000313" key="3">
    <source>
        <dbReference type="Proteomes" id="UP000571701"/>
    </source>
</evidence>
<protein>
    <submittedName>
        <fullName evidence="2">HNH endonuclease</fullName>
    </submittedName>
</protein>
<dbReference type="Pfam" id="PF13391">
    <property type="entry name" value="HNH_2"/>
    <property type="match status" value="1"/>
</dbReference>
<dbReference type="AlphaFoldDB" id="A0A7W2FUV6"/>
<keyword evidence="2" id="KW-0255">Endonuclease</keyword>
<dbReference type="Proteomes" id="UP000571701">
    <property type="component" value="Unassembled WGS sequence"/>
</dbReference>
<name>A0A7W2FUV6_9VIBR</name>
<evidence type="ECO:0000259" key="1">
    <source>
        <dbReference type="Pfam" id="PF13391"/>
    </source>
</evidence>
<dbReference type="EMBL" id="JACFYF010000031">
    <property type="protein sequence ID" value="MBA5764666.1"/>
    <property type="molecule type" value="Genomic_DNA"/>
</dbReference>
<sequence length="264" mass="30187">MKAETNEFLNLQGYPIFERIKPLVRLLDVKYVRWWSKENITTAEIHIVHPEVKHITIGTGSHYSGRTRVAICLKDTTFFESLYGKLSRKNSTTYVRFDDDGFEMIRHIAGDWEHELSKSDVEFVELVNSAINLNSLDEYEKTAMVKQRIGHSRFAKQVKARAGNVCQINGDISRNLIASHIKPWSSARDYEKVDLNNGLCLSPNYDGLFEVGLIGFNDDGSIILNGLSESELRAYSLDGTECISVKTGQSKYLAWHRKYKVFKK</sequence>
<gene>
    <name evidence="2" type="ORF">H2O73_20090</name>
</gene>
<organism evidence="2 3">
    <name type="scientific">Vibrio marinisediminis</name>
    <dbReference type="NCBI Taxonomy" id="2758441"/>
    <lineage>
        <taxon>Bacteria</taxon>
        <taxon>Pseudomonadati</taxon>
        <taxon>Pseudomonadota</taxon>
        <taxon>Gammaproteobacteria</taxon>
        <taxon>Vibrionales</taxon>
        <taxon>Vibrionaceae</taxon>
        <taxon>Vibrio</taxon>
    </lineage>
</organism>
<feature type="domain" description="HNH nuclease" evidence="1">
    <location>
        <begin position="166"/>
        <end position="217"/>
    </location>
</feature>
<dbReference type="InterPro" id="IPR003615">
    <property type="entry name" value="HNH_nuc"/>
</dbReference>
<keyword evidence="2" id="KW-0540">Nuclease</keyword>
<dbReference type="GO" id="GO:0004519">
    <property type="term" value="F:endonuclease activity"/>
    <property type="evidence" value="ECO:0007669"/>
    <property type="project" value="UniProtKB-KW"/>
</dbReference>
<evidence type="ECO:0000313" key="2">
    <source>
        <dbReference type="EMBL" id="MBA5764666.1"/>
    </source>
</evidence>
<dbReference type="RefSeq" id="WP_182110700.1">
    <property type="nucleotide sequence ID" value="NZ_JACFYF010000031.1"/>
</dbReference>
<comment type="caution">
    <text evidence="2">The sequence shown here is derived from an EMBL/GenBank/DDBJ whole genome shotgun (WGS) entry which is preliminary data.</text>
</comment>